<sequence>MKKSNVIVFVLLALASAFFLWLWFFLGLNQVDEPLDLVLSIVWWAVIVVAIAVIVKMERTRRQRVRTVYVGDQATFNSERGLAAIEGSQPMPEVIAGILQNLKYDFSREDFPDKDRFTVKYFVRTKQFDAEEKQDAESAEVEERASADAAEPHIEQKTWKGEVFIVETKEERPFDTPEELASILASLEQAA</sequence>
<name>A0A6L7IMQ6_9ACTN</name>
<proteinExistence type="predicted"/>
<dbReference type="Proteomes" id="UP000478463">
    <property type="component" value="Chromosome"/>
</dbReference>
<dbReference type="AlphaFoldDB" id="A0A6L7IMQ6"/>
<accession>A0A6L7IMQ6</accession>
<dbReference type="EMBL" id="CP063310">
    <property type="protein sequence ID" value="QOS68403.1"/>
    <property type="molecule type" value="Genomic_DNA"/>
</dbReference>
<dbReference type="KEGG" id="egd:GS424_000575"/>
<evidence type="ECO:0000313" key="1">
    <source>
        <dbReference type="EMBL" id="QOS68403.1"/>
    </source>
</evidence>
<evidence type="ECO:0000313" key="2">
    <source>
        <dbReference type="Proteomes" id="UP000478463"/>
    </source>
</evidence>
<gene>
    <name evidence="1" type="ORF">GS424_000575</name>
</gene>
<reference evidence="1" key="1">
    <citation type="submission" date="2020-10" db="EMBL/GenBank/DDBJ databases">
        <title>Eggerthella sp. nov., isolated from human feces.</title>
        <authorList>
            <person name="Yajun G."/>
        </authorList>
    </citation>
    <scope>NUCLEOTIDE SEQUENCE [LARGE SCALE GENOMIC DNA]</scope>
    <source>
        <strain evidence="1 2">HF-1101</strain>
    </source>
</reference>
<dbReference type="RefSeq" id="WP_160940737.1">
    <property type="nucleotide sequence ID" value="NZ_CP063310.1"/>
</dbReference>
<organism evidence="1">
    <name type="scientific">Eggerthella guodeyinii</name>
    <dbReference type="NCBI Taxonomy" id="2690837"/>
    <lineage>
        <taxon>Bacteria</taxon>
        <taxon>Bacillati</taxon>
        <taxon>Actinomycetota</taxon>
        <taxon>Coriobacteriia</taxon>
        <taxon>Eggerthellales</taxon>
        <taxon>Eggerthellaceae</taxon>
        <taxon>Eggerthella</taxon>
    </lineage>
</organism>
<protein>
    <submittedName>
        <fullName evidence="1">Uncharacterized protein</fullName>
    </submittedName>
</protein>